<dbReference type="AlphaFoldDB" id="A0A9P5AKW6"/>
<dbReference type="InterPro" id="IPR011074">
    <property type="entry name" value="CRAL/TRIO_N_dom"/>
</dbReference>
<dbReference type="PANTHER" id="PTHR45824:SF29">
    <property type="entry name" value="GH16843P"/>
    <property type="match status" value="1"/>
</dbReference>
<dbReference type="InterPro" id="IPR036865">
    <property type="entry name" value="CRAL-TRIO_dom_sf"/>
</dbReference>
<dbReference type="SMART" id="SM00516">
    <property type="entry name" value="SEC14"/>
    <property type="match status" value="1"/>
</dbReference>
<reference evidence="3" key="1">
    <citation type="journal article" date="2017" name="Mycologia">
        <title>Fusarium algeriense, sp. nov., a novel toxigenic crown rot pathogen of durum wheat from Algeria is nested in the Fusarium burgessii species complex.</title>
        <authorList>
            <person name="Laraba I."/>
            <person name="Keddad A."/>
            <person name="Boureghda H."/>
            <person name="Abdallah N."/>
            <person name="Vaughan M.M."/>
            <person name="Proctor R.H."/>
            <person name="Busman M."/>
            <person name="O'Donnell K."/>
        </authorList>
    </citation>
    <scope>NUCLEOTIDE SEQUENCE</scope>
    <source>
        <strain evidence="3">NRRL 25174</strain>
    </source>
</reference>
<gene>
    <name evidence="3" type="ORF">FBEOM_5453</name>
</gene>
<dbReference type="InterPro" id="IPR001251">
    <property type="entry name" value="CRAL-TRIO_dom"/>
</dbReference>
<dbReference type="InterPro" id="IPR052578">
    <property type="entry name" value="PI_Transfer_CRAL-TRIO"/>
</dbReference>
<proteinExistence type="predicted"/>
<keyword evidence="4" id="KW-1185">Reference proteome</keyword>
<dbReference type="SUPFAM" id="SSF52087">
    <property type="entry name" value="CRAL/TRIO domain"/>
    <property type="match status" value="1"/>
</dbReference>
<name>A0A9P5AKW6_9HYPO</name>
<feature type="region of interest" description="Disordered" evidence="1">
    <location>
        <begin position="1"/>
        <end position="38"/>
    </location>
</feature>
<dbReference type="CDD" id="cd00170">
    <property type="entry name" value="SEC14"/>
    <property type="match status" value="1"/>
</dbReference>
<evidence type="ECO:0000256" key="1">
    <source>
        <dbReference type="SAM" id="MobiDB-lite"/>
    </source>
</evidence>
<dbReference type="EMBL" id="PVQB02000233">
    <property type="protein sequence ID" value="KAF4340607.1"/>
    <property type="molecule type" value="Genomic_DNA"/>
</dbReference>
<dbReference type="SMART" id="SM01100">
    <property type="entry name" value="CRAL_TRIO_N"/>
    <property type="match status" value="1"/>
</dbReference>
<dbReference type="OrthoDB" id="75724at2759"/>
<dbReference type="InterPro" id="IPR036273">
    <property type="entry name" value="CRAL/TRIO_N_dom_sf"/>
</dbReference>
<dbReference type="Gene3D" id="3.40.525.10">
    <property type="entry name" value="CRAL-TRIO lipid binding domain"/>
    <property type="match status" value="2"/>
</dbReference>
<dbReference type="Pfam" id="PF03765">
    <property type="entry name" value="CRAL_TRIO_N"/>
    <property type="match status" value="1"/>
</dbReference>
<organism evidence="3 4">
    <name type="scientific">Fusarium beomiforme</name>
    <dbReference type="NCBI Taxonomy" id="44412"/>
    <lineage>
        <taxon>Eukaryota</taxon>
        <taxon>Fungi</taxon>
        <taxon>Dikarya</taxon>
        <taxon>Ascomycota</taxon>
        <taxon>Pezizomycotina</taxon>
        <taxon>Sordariomycetes</taxon>
        <taxon>Hypocreomycetidae</taxon>
        <taxon>Hypocreales</taxon>
        <taxon>Nectriaceae</taxon>
        <taxon>Fusarium</taxon>
        <taxon>Fusarium burgessii species complex</taxon>
    </lineage>
</organism>
<protein>
    <submittedName>
        <fullName evidence="3">CRAL-TRIO domain protein</fullName>
    </submittedName>
</protein>
<dbReference type="Pfam" id="PF00650">
    <property type="entry name" value="CRAL_TRIO"/>
    <property type="match status" value="1"/>
</dbReference>
<dbReference type="PROSITE" id="PS50191">
    <property type="entry name" value="CRAL_TRIO"/>
    <property type="match status" value="1"/>
</dbReference>
<dbReference type="PANTHER" id="PTHR45824">
    <property type="entry name" value="GH16843P"/>
    <property type="match status" value="1"/>
</dbReference>
<evidence type="ECO:0000313" key="4">
    <source>
        <dbReference type="Proteomes" id="UP000730481"/>
    </source>
</evidence>
<comment type="caution">
    <text evidence="3">The sequence shown here is derived from an EMBL/GenBank/DDBJ whole genome shotgun (WGS) entry which is preliminary data.</text>
</comment>
<evidence type="ECO:0000313" key="3">
    <source>
        <dbReference type="EMBL" id="KAF4340607.1"/>
    </source>
</evidence>
<dbReference type="Proteomes" id="UP000730481">
    <property type="component" value="Unassembled WGS sequence"/>
</dbReference>
<sequence length="328" mass="37699">MASSAENTAGPRKTPIAQPGPNSKPTPRPELTDEQKTKYEALLEQVKGITEIQCEKQADKEDKSGPITDHERSWLTRECLLRYLRATKWSVDDSAKRLKATLAWRREYGLEGFTPEYISPEQETGKQIIVGPRQLHHLFYMVERVTDLMPPGVEMLSLMINFKPSKERKNTSVPVSVAREVLHILQNHYPERLGKALIINVPWIVWGFFKIITPFIDPVTREKLKFNEDMKQYVPSEQLWSADWGGEMDFEYDHETYWPALNELCRQKREDKFRRWEAAGKEIGESEDYLAGGTDVSVKGFKFGDDAGVKDVQEKLAETKLEEQPVAA</sequence>
<dbReference type="GO" id="GO:0008526">
    <property type="term" value="F:phosphatidylinositol transfer activity"/>
    <property type="evidence" value="ECO:0007669"/>
    <property type="project" value="TreeGrafter"/>
</dbReference>
<dbReference type="SUPFAM" id="SSF46938">
    <property type="entry name" value="CRAL/TRIO N-terminal domain"/>
    <property type="match status" value="1"/>
</dbReference>
<reference evidence="3" key="2">
    <citation type="submission" date="2020-02" db="EMBL/GenBank/DDBJ databases">
        <title>Identification and distribution of gene clusters putatively required for synthesis of sphingolipid metabolism inhibitors in phylogenetically diverse species of the filamentous fungus Fusarium.</title>
        <authorList>
            <person name="Kim H.-S."/>
            <person name="Busman M."/>
            <person name="Brown D.W."/>
            <person name="Divon H."/>
            <person name="Uhlig S."/>
            <person name="Proctor R.H."/>
        </authorList>
    </citation>
    <scope>NUCLEOTIDE SEQUENCE</scope>
    <source>
        <strain evidence="3">NRRL 25174</strain>
    </source>
</reference>
<accession>A0A9P5AKW6</accession>
<evidence type="ECO:0000259" key="2">
    <source>
        <dbReference type="PROSITE" id="PS50191"/>
    </source>
</evidence>
<feature type="domain" description="CRAL-TRIO" evidence="2">
    <location>
        <begin position="135"/>
        <end position="252"/>
    </location>
</feature>